<gene>
    <name evidence="1" type="ORF">NOF55_21910</name>
</gene>
<accession>A0AAE3N2Q7</accession>
<keyword evidence="2" id="KW-1185">Reference proteome</keyword>
<organism evidence="1 2">
    <name type="scientific">Ectorhizobium quercum</name>
    <dbReference type="NCBI Taxonomy" id="2965071"/>
    <lineage>
        <taxon>Bacteria</taxon>
        <taxon>Pseudomonadati</taxon>
        <taxon>Pseudomonadota</taxon>
        <taxon>Alphaproteobacteria</taxon>
        <taxon>Hyphomicrobiales</taxon>
        <taxon>Rhizobiaceae</taxon>
        <taxon>Ectorhizobium</taxon>
    </lineage>
</organism>
<dbReference type="RefSeq" id="WP_306413264.1">
    <property type="nucleotide sequence ID" value="NZ_JANFPI010000011.1"/>
</dbReference>
<dbReference type="AlphaFoldDB" id="A0AAE3N2Q7"/>
<reference evidence="1" key="1">
    <citation type="submission" date="2022-07" db="EMBL/GenBank/DDBJ databases">
        <title>Ectorhizobium quercum gen.nov., sp. nov.</title>
        <authorList>
            <person name="Ma T."/>
            <person name="Li Y."/>
        </authorList>
    </citation>
    <scope>NUCLEOTIDE SEQUENCE</scope>
    <source>
        <strain evidence="1">BDR2-2</strain>
    </source>
</reference>
<evidence type="ECO:0000313" key="1">
    <source>
        <dbReference type="EMBL" id="MCX8999763.1"/>
    </source>
</evidence>
<name>A0AAE3N2Q7_9HYPH</name>
<proteinExistence type="predicted"/>
<protein>
    <submittedName>
        <fullName evidence="1">Uncharacterized protein</fullName>
    </submittedName>
</protein>
<dbReference type="Proteomes" id="UP001208771">
    <property type="component" value="Unassembled WGS sequence"/>
</dbReference>
<comment type="caution">
    <text evidence="1">The sequence shown here is derived from an EMBL/GenBank/DDBJ whole genome shotgun (WGS) entry which is preliminary data.</text>
</comment>
<dbReference type="EMBL" id="JANFPI010000011">
    <property type="protein sequence ID" value="MCX8999763.1"/>
    <property type="molecule type" value="Genomic_DNA"/>
</dbReference>
<sequence length="100" mass="11363">MNCKPAPNYRVSKKINPVRIGNANRIFLLTRKNVNLAKKTAATVRRCRPRRNRRFRPFGELSRPFAGPIPCCRKNFKQALDIAGEAPYTPSHTARGRDDG</sequence>
<evidence type="ECO:0000313" key="2">
    <source>
        <dbReference type="Proteomes" id="UP001208771"/>
    </source>
</evidence>